<keyword evidence="1" id="KW-0812">Transmembrane</keyword>
<feature type="transmembrane region" description="Helical" evidence="1">
    <location>
        <begin position="6"/>
        <end position="28"/>
    </location>
</feature>
<protein>
    <submittedName>
        <fullName evidence="2">Uncharacterized protein</fullName>
    </submittedName>
</protein>
<evidence type="ECO:0000313" key="3">
    <source>
        <dbReference type="Proteomes" id="UP001164481"/>
    </source>
</evidence>
<organism evidence="2 3">
    <name type="scientific">Mycoplasmopsis synoviae</name>
    <name type="common">Mycoplasma synoviae</name>
    <dbReference type="NCBI Taxonomy" id="2109"/>
    <lineage>
        <taxon>Bacteria</taxon>
        <taxon>Bacillati</taxon>
        <taxon>Mycoplasmatota</taxon>
        <taxon>Mycoplasmoidales</taxon>
        <taxon>Metamycoplasmataceae</taxon>
        <taxon>Mycoplasmopsis</taxon>
    </lineage>
</organism>
<proteinExistence type="predicted"/>
<gene>
    <name evidence="2" type="ORF">OIE46_03205</name>
</gene>
<dbReference type="Proteomes" id="UP001164481">
    <property type="component" value="Chromosome"/>
</dbReference>
<keyword evidence="1" id="KW-0472">Membrane</keyword>
<reference evidence="2" key="1">
    <citation type="submission" date="2022-10" db="EMBL/GenBank/DDBJ databases">
        <authorList>
            <person name="Wei X."/>
        </authorList>
    </citation>
    <scope>NUCLEOTIDE SEQUENCE</scope>
    <source>
        <strain evidence="2">SD2</strain>
    </source>
</reference>
<dbReference type="AlphaFoldDB" id="A0AAX3F0E3"/>
<sequence length="98" mass="11326">MQDWIKDFIATIGSIFGAVLATSALVIWKKIKKKNKDIFPENNEDENHLIKTVAILTETKKELKQLKRAFLIYVKNNGVNEETKKIIVNILEENNEKI</sequence>
<keyword evidence="1" id="KW-1133">Transmembrane helix</keyword>
<evidence type="ECO:0000313" key="2">
    <source>
        <dbReference type="EMBL" id="UZW64351.1"/>
    </source>
</evidence>
<dbReference type="RefSeq" id="WP_267274341.1">
    <property type="nucleotide sequence ID" value="NZ_CP107525.1"/>
</dbReference>
<name>A0AAX3F0E3_MYCSY</name>
<dbReference type="EMBL" id="CP107525">
    <property type="protein sequence ID" value="UZW64351.1"/>
    <property type="molecule type" value="Genomic_DNA"/>
</dbReference>
<reference evidence="2" key="2">
    <citation type="submission" date="2022-11" db="EMBL/GenBank/DDBJ databases">
        <title>complete genomes of mycoplasma synoviae ZX313 strain and SD2 strain.</title>
        <authorList>
            <person name="Zhong Q."/>
        </authorList>
    </citation>
    <scope>NUCLEOTIDE SEQUENCE</scope>
    <source>
        <strain evidence="2">SD2</strain>
    </source>
</reference>
<evidence type="ECO:0000256" key="1">
    <source>
        <dbReference type="SAM" id="Phobius"/>
    </source>
</evidence>
<accession>A0AAX3F0E3</accession>